<sequence>MFVEKMHEAGVRSEHAPFGALVSTGGALVSTGGVFAQCWTSQRTERAGTNRADRSDIVLGKGRSPAAQPDWRSPRRSRATVV</sequence>
<reference evidence="2 3" key="1">
    <citation type="submission" date="2020-08" db="EMBL/GenBank/DDBJ databases">
        <title>Genomic Encyclopedia of Type Strains, Phase III (KMG-III): the genomes of soil and plant-associated and newly described type strains.</title>
        <authorList>
            <person name="Whitman W."/>
        </authorList>
    </citation>
    <scope>NUCLEOTIDE SEQUENCE [LARGE SCALE GENOMIC DNA]</scope>
    <source>
        <strain evidence="2 3">CECT 8305</strain>
    </source>
</reference>
<name>A0A7W9V2X9_9ACTN</name>
<protein>
    <submittedName>
        <fullName evidence="2">Uncharacterized protein</fullName>
    </submittedName>
</protein>
<dbReference type="RefSeq" id="WP_184579362.1">
    <property type="nucleotide sequence ID" value="NZ_JACHJL010000027.1"/>
</dbReference>
<dbReference type="Proteomes" id="UP000588098">
    <property type="component" value="Unassembled WGS sequence"/>
</dbReference>
<proteinExistence type="predicted"/>
<organism evidence="2 3">
    <name type="scientific">Streptomyces zagrosensis</name>
    <dbReference type="NCBI Taxonomy" id="1042984"/>
    <lineage>
        <taxon>Bacteria</taxon>
        <taxon>Bacillati</taxon>
        <taxon>Actinomycetota</taxon>
        <taxon>Actinomycetes</taxon>
        <taxon>Kitasatosporales</taxon>
        <taxon>Streptomycetaceae</taxon>
        <taxon>Streptomyces</taxon>
    </lineage>
</organism>
<evidence type="ECO:0000313" key="3">
    <source>
        <dbReference type="Proteomes" id="UP000588098"/>
    </source>
</evidence>
<accession>A0A7W9V2X9</accession>
<evidence type="ECO:0000256" key="1">
    <source>
        <dbReference type="SAM" id="MobiDB-lite"/>
    </source>
</evidence>
<gene>
    <name evidence="2" type="ORF">FHS42_006862</name>
</gene>
<feature type="compositionally biased region" description="Basic and acidic residues" evidence="1">
    <location>
        <begin position="43"/>
        <end position="56"/>
    </location>
</feature>
<evidence type="ECO:0000313" key="2">
    <source>
        <dbReference type="EMBL" id="MBB5939766.1"/>
    </source>
</evidence>
<dbReference type="EMBL" id="JACHJL010000027">
    <property type="protein sequence ID" value="MBB5939766.1"/>
    <property type="molecule type" value="Genomic_DNA"/>
</dbReference>
<keyword evidence="3" id="KW-1185">Reference proteome</keyword>
<feature type="region of interest" description="Disordered" evidence="1">
    <location>
        <begin position="42"/>
        <end position="82"/>
    </location>
</feature>
<comment type="caution">
    <text evidence="2">The sequence shown here is derived from an EMBL/GenBank/DDBJ whole genome shotgun (WGS) entry which is preliminary data.</text>
</comment>
<dbReference type="AlphaFoldDB" id="A0A7W9V2X9"/>